<keyword evidence="1" id="KW-1133">Transmembrane helix</keyword>
<evidence type="ECO:0000256" key="1">
    <source>
        <dbReference type="SAM" id="Phobius"/>
    </source>
</evidence>
<sequence length="47" mass="5093">MFNGLAANPPVMLAIVVAATALAAGKIKIKKTAQQYNNRYNLVFKTK</sequence>
<protein>
    <submittedName>
        <fullName evidence="2">Uncharacterized protein</fullName>
    </submittedName>
</protein>
<dbReference type="KEGG" id="muc:MuYL_0551"/>
<evidence type="ECO:0000313" key="2">
    <source>
        <dbReference type="EMBL" id="ASU32454.1"/>
    </source>
</evidence>
<dbReference type="Proteomes" id="UP000215002">
    <property type="component" value="Chromosome"/>
</dbReference>
<dbReference type="EMBL" id="CP022743">
    <property type="protein sequence ID" value="ASU32454.1"/>
    <property type="molecule type" value="Genomic_DNA"/>
</dbReference>
<name>A0A223NRZ0_9SPHI</name>
<dbReference type="AlphaFoldDB" id="A0A223NRZ0"/>
<feature type="transmembrane region" description="Helical" evidence="1">
    <location>
        <begin position="6"/>
        <end position="25"/>
    </location>
</feature>
<gene>
    <name evidence="2" type="ORF">MuYL_0551</name>
</gene>
<proteinExistence type="predicted"/>
<organism evidence="2 3">
    <name type="scientific">Mucilaginibacter xinganensis</name>
    <dbReference type="NCBI Taxonomy" id="1234841"/>
    <lineage>
        <taxon>Bacteria</taxon>
        <taxon>Pseudomonadati</taxon>
        <taxon>Bacteroidota</taxon>
        <taxon>Sphingobacteriia</taxon>
        <taxon>Sphingobacteriales</taxon>
        <taxon>Sphingobacteriaceae</taxon>
        <taxon>Mucilaginibacter</taxon>
    </lineage>
</organism>
<keyword evidence="3" id="KW-1185">Reference proteome</keyword>
<accession>A0A223NRZ0</accession>
<keyword evidence="1" id="KW-0472">Membrane</keyword>
<evidence type="ECO:0000313" key="3">
    <source>
        <dbReference type="Proteomes" id="UP000215002"/>
    </source>
</evidence>
<reference evidence="2 3" key="1">
    <citation type="submission" date="2017-08" db="EMBL/GenBank/DDBJ databases">
        <title>Complete genome sequence of Mucilaginibacter sp. strain BJC16-A31.</title>
        <authorList>
            <consortium name="Henan University of Science and Technology"/>
            <person name="You X."/>
        </authorList>
    </citation>
    <scope>NUCLEOTIDE SEQUENCE [LARGE SCALE GENOMIC DNA]</scope>
    <source>
        <strain evidence="2 3">BJC16-A31</strain>
    </source>
</reference>
<keyword evidence="1" id="KW-0812">Transmembrane</keyword>